<dbReference type="EMBL" id="JAUHHV010000005">
    <property type="protein sequence ID" value="KAK1423444.1"/>
    <property type="molecule type" value="Genomic_DNA"/>
</dbReference>
<proteinExistence type="predicted"/>
<evidence type="ECO:0000313" key="2">
    <source>
        <dbReference type="EMBL" id="KAK1423444.1"/>
    </source>
</evidence>
<gene>
    <name evidence="2" type="ORF">QVD17_18747</name>
</gene>
<feature type="compositionally biased region" description="Polar residues" evidence="1">
    <location>
        <begin position="30"/>
        <end position="40"/>
    </location>
</feature>
<evidence type="ECO:0000313" key="3">
    <source>
        <dbReference type="Proteomes" id="UP001229421"/>
    </source>
</evidence>
<protein>
    <submittedName>
        <fullName evidence="2">Uncharacterized protein</fullName>
    </submittedName>
</protein>
<reference evidence="2" key="1">
    <citation type="journal article" date="2023" name="bioRxiv">
        <title>Improved chromosome-level genome assembly for marigold (Tagetes erecta).</title>
        <authorList>
            <person name="Jiang F."/>
            <person name="Yuan L."/>
            <person name="Wang S."/>
            <person name="Wang H."/>
            <person name="Xu D."/>
            <person name="Wang A."/>
            <person name="Fan W."/>
        </authorList>
    </citation>
    <scope>NUCLEOTIDE SEQUENCE</scope>
    <source>
        <strain evidence="2">WSJ</strain>
        <tissue evidence="2">Leaf</tissue>
    </source>
</reference>
<name>A0AAD8KIP3_TARER</name>
<accession>A0AAD8KIP3</accession>
<dbReference type="AlphaFoldDB" id="A0AAD8KIP3"/>
<evidence type="ECO:0000256" key="1">
    <source>
        <dbReference type="SAM" id="MobiDB-lite"/>
    </source>
</evidence>
<dbReference type="Proteomes" id="UP001229421">
    <property type="component" value="Unassembled WGS sequence"/>
</dbReference>
<organism evidence="2 3">
    <name type="scientific">Tagetes erecta</name>
    <name type="common">African marigold</name>
    <dbReference type="NCBI Taxonomy" id="13708"/>
    <lineage>
        <taxon>Eukaryota</taxon>
        <taxon>Viridiplantae</taxon>
        <taxon>Streptophyta</taxon>
        <taxon>Embryophyta</taxon>
        <taxon>Tracheophyta</taxon>
        <taxon>Spermatophyta</taxon>
        <taxon>Magnoliopsida</taxon>
        <taxon>eudicotyledons</taxon>
        <taxon>Gunneridae</taxon>
        <taxon>Pentapetalae</taxon>
        <taxon>asterids</taxon>
        <taxon>campanulids</taxon>
        <taxon>Asterales</taxon>
        <taxon>Asteraceae</taxon>
        <taxon>Asteroideae</taxon>
        <taxon>Heliantheae alliance</taxon>
        <taxon>Tageteae</taxon>
        <taxon>Tagetes</taxon>
    </lineage>
</organism>
<comment type="caution">
    <text evidence="2">The sequence shown here is derived from an EMBL/GenBank/DDBJ whole genome shotgun (WGS) entry which is preliminary data.</text>
</comment>
<keyword evidence="3" id="KW-1185">Reference proteome</keyword>
<feature type="region of interest" description="Disordered" evidence="1">
    <location>
        <begin position="1"/>
        <end position="40"/>
    </location>
</feature>
<sequence>MLKRVKLVDSYGQSDREPRSNLSVKGCGSSGFTSKSGLTQRQDLNQPFKASYGVHLCSIPSSNMSFENGEAEKSVGLF</sequence>